<dbReference type="CTD" id="36343921"/>
<gene>
    <name evidence="2" type="ORF">EGR_08206</name>
</gene>
<name>W6UUB7_ECHGR</name>
<proteinExistence type="predicted"/>
<feature type="transmembrane region" description="Helical" evidence="1">
    <location>
        <begin position="214"/>
        <end position="234"/>
    </location>
</feature>
<keyword evidence="1" id="KW-0472">Membrane</keyword>
<protein>
    <submittedName>
        <fullName evidence="2">Uncharacterized protein</fullName>
    </submittedName>
</protein>
<sequence length="250" mass="28442">MSSTHTIGGCAAFSHHHAPITTLPPRLYTLAGCGEGLSAPEENRGKLFHAACREHFDENHEQDFLDLWNHGFSTFSPDHDDHQRDRKKRVVEGCFSAALLVRFKVALFDWLPRAGIGFIRFLRHREFGQLCPFRDKINSRYGGEVASWHSLDTEHLRILVDNVSTSHIHEPERNGRLAAEYRAIRIEVELREIRWTCGVVNTAKAMIALHPVRLVVLGGFSNIFLTSIIAYILLLDIPWWNVIMVQGGAR</sequence>
<comment type="caution">
    <text evidence="2">The sequence shown here is derived from an EMBL/GenBank/DDBJ whole genome shotgun (WGS) entry which is preliminary data.</text>
</comment>
<keyword evidence="3" id="KW-1185">Reference proteome</keyword>
<reference evidence="2 3" key="1">
    <citation type="journal article" date="2013" name="Nat. Genet.">
        <title>The genome of the hydatid tapeworm Echinococcus granulosus.</title>
        <authorList>
            <person name="Zheng H."/>
            <person name="Zhang W."/>
            <person name="Zhang L."/>
            <person name="Zhang Z."/>
            <person name="Li J."/>
            <person name="Lu G."/>
            <person name="Zhu Y."/>
            <person name="Wang Y."/>
            <person name="Huang Y."/>
            <person name="Liu J."/>
            <person name="Kang H."/>
            <person name="Chen J."/>
            <person name="Wang L."/>
            <person name="Chen A."/>
            <person name="Yu S."/>
            <person name="Gao Z."/>
            <person name="Jin L."/>
            <person name="Gu W."/>
            <person name="Wang Z."/>
            <person name="Zhao L."/>
            <person name="Shi B."/>
            <person name="Wen H."/>
            <person name="Lin R."/>
            <person name="Jones M.K."/>
            <person name="Brejova B."/>
            <person name="Vinar T."/>
            <person name="Zhao G."/>
            <person name="McManus D.P."/>
            <person name="Chen Z."/>
            <person name="Zhou Y."/>
            <person name="Wang S."/>
        </authorList>
    </citation>
    <scope>NUCLEOTIDE SEQUENCE [LARGE SCALE GENOMIC DNA]</scope>
</reference>
<dbReference type="KEGG" id="egl:EGR_08206"/>
<evidence type="ECO:0000256" key="1">
    <source>
        <dbReference type="SAM" id="Phobius"/>
    </source>
</evidence>
<organism evidence="2 3">
    <name type="scientific">Echinococcus granulosus</name>
    <name type="common">Hydatid tapeworm</name>
    <dbReference type="NCBI Taxonomy" id="6210"/>
    <lineage>
        <taxon>Eukaryota</taxon>
        <taxon>Metazoa</taxon>
        <taxon>Spiralia</taxon>
        <taxon>Lophotrochozoa</taxon>
        <taxon>Platyhelminthes</taxon>
        <taxon>Cestoda</taxon>
        <taxon>Eucestoda</taxon>
        <taxon>Cyclophyllidea</taxon>
        <taxon>Taeniidae</taxon>
        <taxon>Echinococcus</taxon>
        <taxon>Echinococcus granulosus group</taxon>
    </lineage>
</organism>
<evidence type="ECO:0000313" key="3">
    <source>
        <dbReference type="Proteomes" id="UP000019149"/>
    </source>
</evidence>
<dbReference type="RefSeq" id="XP_024348165.1">
    <property type="nucleotide sequence ID" value="XM_024497455.1"/>
</dbReference>
<dbReference type="AlphaFoldDB" id="W6UUB7"/>
<evidence type="ECO:0000313" key="2">
    <source>
        <dbReference type="EMBL" id="EUB56969.1"/>
    </source>
</evidence>
<keyword evidence="1" id="KW-1133">Transmembrane helix</keyword>
<accession>W6UUB7</accession>
<dbReference type="EMBL" id="APAU02000098">
    <property type="protein sequence ID" value="EUB56969.1"/>
    <property type="molecule type" value="Genomic_DNA"/>
</dbReference>
<keyword evidence="1" id="KW-0812">Transmembrane</keyword>
<dbReference type="GeneID" id="36343921"/>
<dbReference type="Proteomes" id="UP000019149">
    <property type="component" value="Unassembled WGS sequence"/>
</dbReference>